<dbReference type="Proteomes" id="UP001432216">
    <property type="component" value="Chromosome 5"/>
</dbReference>
<dbReference type="RefSeq" id="XP_064721440.1">
    <property type="nucleotide sequence ID" value="XM_064865368.1"/>
</dbReference>
<reference evidence="2 3" key="1">
    <citation type="submission" date="2024-01" db="EMBL/GenBank/DDBJ databases">
        <title>Comparative genomics of Cryptococcus and Kwoniella reveals pathogenesis evolution and contrasting modes of karyotype evolution via chromosome fusion or intercentromeric recombination.</title>
        <authorList>
            <person name="Coelho M.A."/>
            <person name="David-Palma M."/>
            <person name="Shea T."/>
            <person name="Bowers K."/>
            <person name="McGinley-Smith S."/>
            <person name="Mohammad A.W."/>
            <person name="Gnirke A."/>
            <person name="Yurkov A.M."/>
            <person name="Nowrousian M."/>
            <person name="Sun S."/>
            <person name="Cuomo C.A."/>
            <person name="Heitman J."/>
        </authorList>
    </citation>
    <scope>NUCLEOTIDE SEQUENCE [LARGE SCALE GENOMIC DNA]</scope>
    <source>
        <strain evidence="2 3">7685027</strain>
    </source>
</reference>
<feature type="compositionally biased region" description="Polar residues" evidence="1">
    <location>
        <begin position="81"/>
        <end position="91"/>
    </location>
</feature>
<keyword evidence="3" id="KW-1185">Reference proteome</keyword>
<feature type="region of interest" description="Disordered" evidence="1">
    <location>
        <begin position="1"/>
        <end position="56"/>
    </location>
</feature>
<feature type="region of interest" description="Disordered" evidence="1">
    <location>
        <begin position="81"/>
        <end position="100"/>
    </location>
</feature>
<evidence type="ECO:0000256" key="1">
    <source>
        <dbReference type="SAM" id="MobiDB-lite"/>
    </source>
</evidence>
<proteinExistence type="predicted"/>
<dbReference type="GeneID" id="89990303"/>
<sequence>MDEVHGSRCNNYSSHSLPRRTPPAPSLTHQATTTPPPYIHPTHLLPPPPTHERTTVPPGALQAITALIALQLRRPCKLPSFLSTANNTKSTPFPPRLRPS</sequence>
<name>A0ABZ2AYE6_9TREE</name>
<feature type="compositionally biased region" description="Pro residues" evidence="1">
    <location>
        <begin position="34"/>
        <end position="49"/>
    </location>
</feature>
<gene>
    <name evidence="2" type="ORF">IAS62_003531</name>
</gene>
<dbReference type="EMBL" id="CP143810">
    <property type="protein sequence ID" value="WVO22201.1"/>
    <property type="molecule type" value="Genomic_DNA"/>
</dbReference>
<protein>
    <submittedName>
        <fullName evidence="2">Uncharacterized protein</fullName>
    </submittedName>
</protein>
<organism evidence="2 3">
    <name type="scientific">Cryptococcus decagattii</name>
    <dbReference type="NCBI Taxonomy" id="1859122"/>
    <lineage>
        <taxon>Eukaryota</taxon>
        <taxon>Fungi</taxon>
        <taxon>Dikarya</taxon>
        <taxon>Basidiomycota</taxon>
        <taxon>Agaricomycotina</taxon>
        <taxon>Tremellomycetes</taxon>
        <taxon>Tremellales</taxon>
        <taxon>Cryptococcaceae</taxon>
        <taxon>Cryptococcus</taxon>
        <taxon>Cryptococcus gattii species complex</taxon>
    </lineage>
</organism>
<accession>A0ABZ2AYE6</accession>
<evidence type="ECO:0000313" key="2">
    <source>
        <dbReference type="EMBL" id="WVO22201.1"/>
    </source>
</evidence>
<evidence type="ECO:0000313" key="3">
    <source>
        <dbReference type="Proteomes" id="UP001432216"/>
    </source>
</evidence>